<keyword evidence="2" id="KW-0472">Membrane</keyword>
<reference evidence="3 4" key="1">
    <citation type="submission" date="2019-03" db="EMBL/GenBank/DDBJ databases">
        <title>Genomic Encyclopedia of Type Strains, Phase IV (KMG-IV): sequencing the most valuable type-strain genomes for metagenomic binning, comparative biology and taxonomic classification.</title>
        <authorList>
            <person name="Goeker M."/>
        </authorList>
    </citation>
    <scope>NUCLEOTIDE SEQUENCE [LARGE SCALE GENOMIC DNA]</scope>
    <source>
        <strain evidence="3 4">DSM 22958</strain>
    </source>
</reference>
<keyword evidence="2" id="KW-1133">Transmembrane helix</keyword>
<feature type="transmembrane region" description="Helical" evidence="2">
    <location>
        <begin position="268"/>
        <end position="287"/>
    </location>
</feature>
<feature type="transmembrane region" description="Helical" evidence="2">
    <location>
        <begin position="103"/>
        <end position="125"/>
    </location>
</feature>
<keyword evidence="2" id="KW-0812">Transmembrane</keyword>
<sequence length="442" mass="46136">MDMQGSGSSKPAARPVLQGSGAPAGATSARPAHAQATGRFDPTVDAAQLLRRVGFFTLVFLLPIGAVVSRRAAVILTPIAVALLVLASLIDRAPQKPLIAIRNAFMTPGGVAALVLLGWAIVSISWTPFPETATDKVIQIGWMTLIGVAGVASLPERVRTANLHLIPVGVAIGALGALALGAFRAQDVNAELMDADPLERGLVVLAVMVWPAVAWLVSRRRVLGACVLLGVVAVATCVMPENAALLAVAVGAALYVITRLTGDRGVRVIAVLMPALLALAPLFPLILRPFLKFFHGPLYPGAVALRAWAEETGREPLRMITGHGLDTSIRARVAGFLSPDAPRTLPFEIWYELGVVGALAAAVALGYAIFASRRHNNPALTSGIVACFGAAFTIACFGAANAQSWWLATLGATIITFVAIQRGEFRNLRPAAGLRKPPPAAG</sequence>
<feature type="transmembrane region" description="Helical" evidence="2">
    <location>
        <begin position="406"/>
        <end position="425"/>
    </location>
</feature>
<evidence type="ECO:0000256" key="2">
    <source>
        <dbReference type="SAM" id="Phobius"/>
    </source>
</evidence>
<gene>
    <name evidence="3" type="ORF">EV666_111113</name>
</gene>
<organism evidence="3 4">
    <name type="scientific">Camelimonas lactis</name>
    <dbReference type="NCBI Taxonomy" id="659006"/>
    <lineage>
        <taxon>Bacteria</taxon>
        <taxon>Pseudomonadati</taxon>
        <taxon>Pseudomonadota</taxon>
        <taxon>Alphaproteobacteria</taxon>
        <taxon>Hyphomicrobiales</taxon>
        <taxon>Chelatococcaceae</taxon>
        <taxon>Camelimonas</taxon>
    </lineage>
</organism>
<evidence type="ECO:0000313" key="3">
    <source>
        <dbReference type="EMBL" id="TCO11836.1"/>
    </source>
</evidence>
<evidence type="ECO:0008006" key="5">
    <source>
        <dbReference type="Google" id="ProtNLM"/>
    </source>
</evidence>
<dbReference type="EMBL" id="SLWL01000011">
    <property type="protein sequence ID" value="TCO11836.1"/>
    <property type="molecule type" value="Genomic_DNA"/>
</dbReference>
<dbReference type="AlphaFoldDB" id="A0A4R2GQ71"/>
<feature type="transmembrane region" description="Helical" evidence="2">
    <location>
        <begin position="200"/>
        <end position="217"/>
    </location>
</feature>
<feature type="transmembrane region" description="Helical" evidence="2">
    <location>
        <begin position="161"/>
        <end position="180"/>
    </location>
</feature>
<comment type="caution">
    <text evidence="3">The sequence shown here is derived from an EMBL/GenBank/DDBJ whole genome shotgun (WGS) entry which is preliminary data.</text>
</comment>
<evidence type="ECO:0000313" key="4">
    <source>
        <dbReference type="Proteomes" id="UP000294881"/>
    </source>
</evidence>
<feature type="transmembrane region" description="Helical" evidence="2">
    <location>
        <begin position="222"/>
        <end position="238"/>
    </location>
</feature>
<feature type="transmembrane region" description="Helical" evidence="2">
    <location>
        <begin position="244"/>
        <end position="261"/>
    </location>
</feature>
<proteinExistence type="predicted"/>
<feature type="transmembrane region" description="Helical" evidence="2">
    <location>
        <begin position="137"/>
        <end position="154"/>
    </location>
</feature>
<dbReference type="Proteomes" id="UP000294881">
    <property type="component" value="Unassembled WGS sequence"/>
</dbReference>
<feature type="transmembrane region" description="Helical" evidence="2">
    <location>
        <begin position="349"/>
        <end position="370"/>
    </location>
</feature>
<feature type="region of interest" description="Disordered" evidence="1">
    <location>
        <begin position="1"/>
        <end position="37"/>
    </location>
</feature>
<evidence type="ECO:0000256" key="1">
    <source>
        <dbReference type="SAM" id="MobiDB-lite"/>
    </source>
</evidence>
<accession>A0A4R2GQ71</accession>
<keyword evidence="4" id="KW-1185">Reference proteome</keyword>
<feature type="transmembrane region" description="Helical" evidence="2">
    <location>
        <begin position="72"/>
        <end position="91"/>
    </location>
</feature>
<feature type="transmembrane region" description="Helical" evidence="2">
    <location>
        <begin position="49"/>
        <end position="66"/>
    </location>
</feature>
<protein>
    <recommendedName>
        <fullName evidence="5">Peptide ABC transporter permease</fullName>
    </recommendedName>
</protein>
<name>A0A4R2GQ71_9HYPH</name>
<feature type="transmembrane region" description="Helical" evidence="2">
    <location>
        <begin position="379"/>
        <end position="400"/>
    </location>
</feature>